<proteinExistence type="inferred from homology"/>
<dbReference type="Proteomes" id="UP001497600">
    <property type="component" value="Chromosome B"/>
</dbReference>
<dbReference type="Pfam" id="PF00400">
    <property type="entry name" value="WD40"/>
    <property type="match status" value="2"/>
</dbReference>
<keyword evidence="3 6" id="KW-0853">WD repeat</keyword>
<keyword evidence="4" id="KW-0677">Repeat</keyword>
<evidence type="ECO:0000256" key="3">
    <source>
        <dbReference type="ARBA" id="ARBA00022574"/>
    </source>
</evidence>
<evidence type="ECO:0000256" key="6">
    <source>
        <dbReference type="PROSITE-ProRule" id="PRU00221"/>
    </source>
</evidence>
<keyword evidence="8" id="KW-1185">Reference proteome</keyword>
<dbReference type="SMART" id="SM00320">
    <property type="entry name" value="WD40"/>
    <property type="match status" value="4"/>
</dbReference>
<dbReference type="PROSITE" id="PS00678">
    <property type="entry name" value="WD_REPEATS_1"/>
    <property type="match status" value="1"/>
</dbReference>
<gene>
    <name evidence="7" type="primary">SWD2</name>
    <name evidence="7" type="ORF">CAAN4_B05468</name>
</gene>
<dbReference type="EMBL" id="OZ004254">
    <property type="protein sequence ID" value="CAK7896521.1"/>
    <property type="molecule type" value="Genomic_DNA"/>
</dbReference>
<evidence type="ECO:0000256" key="4">
    <source>
        <dbReference type="ARBA" id="ARBA00022737"/>
    </source>
</evidence>
<dbReference type="InterPro" id="IPR015943">
    <property type="entry name" value="WD40/YVTN_repeat-like_dom_sf"/>
</dbReference>
<dbReference type="InterPro" id="IPR036322">
    <property type="entry name" value="WD40_repeat_dom_sf"/>
</dbReference>
<organism evidence="7 8">
    <name type="scientific">[Candida] anglica</name>
    <dbReference type="NCBI Taxonomy" id="148631"/>
    <lineage>
        <taxon>Eukaryota</taxon>
        <taxon>Fungi</taxon>
        <taxon>Dikarya</taxon>
        <taxon>Ascomycota</taxon>
        <taxon>Saccharomycotina</taxon>
        <taxon>Pichiomycetes</taxon>
        <taxon>Debaryomycetaceae</taxon>
        <taxon>Kurtzmaniella</taxon>
    </lineage>
</organism>
<dbReference type="InterPro" id="IPR037867">
    <property type="entry name" value="Swd2/WDR82"/>
</dbReference>
<evidence type="ECO:0000313" key="7">
    <source>
        <dbReference type="EMBL" id="CAK7896521.1"/>
    </source>
</evidence>
<name>A0ABP0EAQ4_9ASCO</name>
<dbReference type="InterPro" id="IPR001680">
    <property type="entry name" value="WD40_rpt"/>
</dbReference>
<reference evidence="7 8" key="1">
    <citation type="submission" date="2024-01" db="EMBL/GenBank/DDBJ databases">
        <authorList>
            <consortium name="Genoscope - CEA"/>
            <person name="William W."/>
        </authorList>
    </citation>
    <scope>NUCLEOTIDE SEQUENCE [LARGE SCALE GENOMIC DNA]</scope>
    <source>
        <strain evidence="7 8">29B2s-10</strain>
    </source>
</reference>
<evidence type="ECO:0000256" key="5">
    <source>
        <dbReference type="ARBA" id="ARBA00023242"/>
    </source>
</evidence>
<dbReference type="PROSITE" id="PS50294">
    <property type="entry name" value="WD_REPEATS_REGION"/>
    <property type="match status" value="1"/>
</dbReference>
<evidence type="ECO:0000256" key="1">
    <source>
        <dbReference type="ARBA" id="ARBA00004123"/>
    </source>
</evidence>
<dbReference type="InterPro" id="IPR019775">
    <property type="entry name" value="WD40_repeat_CS"/>
</dbReference>
<accession>A0ABP0EAQ4</accession>
<dbReference type="Gene3D" id="2.130.10.10">
    <property type="entry name" value="YVTN repeat-like/Quinoprotein amine dehydrogenase"/>
    <property type="match status" value="2"/>
</dbReference>
<feature type="repeat" description="WD" evidence="6">
    <location>
        <begin position="119"/>
        <end position="160"/>
    </location>
</feature>
<evidence type="ECO:0000256" key="2">
    <source>
        <dbReference type="ARBA" id="ARBA00005616"/>
    </source>
</evidence>
<dbReference type="PANTHER" id="PTHR19861:SF0">
    <property type="entry name" value="WD REPEAT-CONTAINING PROTEIN 82"/>
    <property type="match status" value="1"/>
</dbReference>
<sequence length="352" mass="38377">MSKTSSSTLSLTLPVIQSFLPTKTFSNHGEASITSLDFDDSGQFLISAGVDKSIQLYDIHKGIHLKDIQSQKYGAHLAKFTHHDKNCLYASAPPAAENSDVDNSIRYLSLADNQYLRYFKGHKESVTCLEVDPVHDTILSASMDRTVKMWDLRSSSATGSIDTGAPSATVAFDPMGIIFAVAKANSASSTCAVDFYDCANCDKKPFLSSKFNMTFPVEKLSKLEFSNNGKLLLVGTNSGEDYIVDAFSGDLLASLSNGRHREDDSMASFLYPSNGSSTFTPCGRYVIAGSSRHVVYVYDVENLRTGINRVLNPVKVIKTDQGIPKIIAFNPKLLTFASADTTVSLWQPSVEQ</sequence>
<comment type="subcellular location">
    <subcellularLocation>
        <location evidence="1">Nucleus</location>
    </subcellularLocation>
</comment>
<keyword evidence="5" id="KW-0539">Nucleus</keyword>
<comment type="similarity">
    <text evidence="2">Belongs to the WD repeat SWD2 family.</text>
</comment>
<dbReference type="PANTHER" id="PTHR19861">
    <property type="entry name" value="WD40 REPEAT PROTEIN SWD2"/>
    <property type="match status" value="1"/>
</dbReference>
<protein>
    <submittedName>
        <fullName evidence="7">COMPASS component Swd2p</fullName>
    </submittedName>
</protein>
<evidence type="ECO:0000313" key="8">
    <source>
        <dbReference type="Proteomes" id="UP001497600"/>
    </source>
</evidence>
<dbReference type="PROSITE" id="PS50082">
    <property type="entry name" value="WD_REPEATS_2"/>
    <property type="match status" value="2"/>
</dbReference>
<dbReference type="SUPFAM" id="SSF50978">
    <property type="entry name" value="WD40 repeat-like"/>
    <property type="match status" value="1"/>
</dbReference>
<feature type="repeat" description="WD" evidence="6">
    <location>
        <begin position="26"/>
        <end position="67"/>
    </location>
</feature>